<evidence type="ECO:0000313" key="2">
    <source>
        <dbReference type="EMBL" id="MFC5467972.1"/>
    </source>
</evidence>
<gene>
    <name evidence="2" type="ORF">ACFPPD_04515</name>
</gene>
<reference evidence="3" key="1">
    <citation type="journal article" date="2019" name="Int. J. Syst. Evol. Microbiol.">
        <title>The Global Catalogue of Microorganisms (GCM) 10K type strain sequencing project: providing services to taxonomists for standard genome sequencing and annotation.</title>
        <authorList>
            <consortium name="The Broad Institute Genomics Platform"/>
            <consortium name="The Broad Institute Genome Sequencing Center for Infectious Disease"/>
            <person name="Wu L."/>
            <person name="Ma J."/>
        </authorList>
    </citation>
    <scope>NUCLEOTIDE SEQUENCE [LARGE SCALE GENOMIC DNA]</scope>
    <source>
        <strain evidence="3">CCUG 57113</strain>
    </source>
</reference>
<dbReference type="EMBL" id="JBHSMH010000005">
    <property type="protein sequence ID" value="MFC5467972.1"/>
    <property type="molecule type" value="Genomic_DNA"/>
</dbReference>
<accession>A0ABW0LSJ6</accession>
<evidence type="ECO:0000313" key="3">
    <source>
        <dbReference type="Proteomes" id="UP001596105"/>
    </source>
</evidence>
<proteinExistence type="predicted"/>
<protein>
    <submittedName>
        <fullName evidence="2">DUF559 domain-containing protein</fullName>
    </submittedName>
</protein>
<organism evidence="2 3">
    <name type="scientific">Cohnella suwonensis</name>
    <dbReference type="NCBI Taxonomy" id="696072"/>
    <lineage>
        <taxon>Bacteria</taxon>
        <taxon>Bacillati</taxon>
        <taxon>Bacillota</taxon>
        <taxon>Bacilli</taxon>
        <taxon>Bacillales</taxon>
        <taxon>Paenibacillaceae</taxon>
        <taxon>Cohnella</taxon>
    </lineage>
</organism>
<dbReference type="Proteomes" id="UP001596105">
    <property type="component" value="Unassembled WGS sequence"/>
</dbReference>
<keyword evidence="3" id="KW-1185">Reference proteome</keyword>
<evidence type="ECO:0000259" key="1">
    <source>
        <dbReference type="Pfam" id="PF04480"/>
    </source>
</evidence>
<name>A0ABW0LSJ6_9BACL</name>
<sequence length="154" mass="18134">MSFDHAHEAFIRHHMSRRTGERKGRLERGHREAEKLFCENVWRPVFGHFDALHPEFEVLDWRGHSYFCDFAWLTPSVKLVIEIKGFVPHVKDMDRPKYCIELNRETFLTAMGFQVVSFAYDDVAQRPELCVNLLRMVISRFHSQASPVDTVTLL</sequence>
<comment type="caution">
    <text evidence="2">The sequence shown here is derived from an EMBL/GenBank/DDBJ whole genome shotgun (WGS) entry which is preliminary data.</text>
</comment>
<dbReference type="RefSeq" id="WP_378081325.1">
    <property type="nucleotide sequence ID" value="NZ_JBHSMH010000005.1"/>
</dbReference>
<dbReference type="InterPro" id="IPR007569">
    <property type="entry name" value="DUF559"/>
</dbReference>
<dbReference type="Pfam" id="PF04480">
    <property type="entry name" value="DUF559"/>
    <property type="match status" value="1"/>
</dbReference>
<feature type="domain" description="DUF559" evidence="1">
    <location>
        <begin position="65"/>
        <end position="133"/>
    </location>
</feature>